<reference evidence="1" key="1">
    <citation type="journal article" date="2019" name="Database">
        <title>The radish genome database (RadishGD): an integrated information resource for radish genomics.</title>
        <authorList>
            <person name="Yu H.J."/>
            <person name="Baek S."/>
            <person name="Lee Y.J."/>
            <person name="Cho A."/>
            <person name="Mun J.H."/>
        </authorList>
    </citation>
    <scope>NUCLEOTIDE SEQUENCE [LARGE SCALE GENOMIC DNA]</scope>
    <source>
        <strain evidence="1">cv. WK10039</strain>
    </source>
</reference>
<dbReference type="InterPro" id="IPR015915">
    <property type="entry name" value="Kelch-typ_b-propeller"/>
</dbReference>
<dbReference type="Pfam" id="PF00646">
    <property type="entry name" value="F-box"/>
    <property type="match status" value="1"/>
</dbReference>
<sequence length="378" mass="41674">MSDTNPESSNFNALNTDVTESILSLLPIPSLVRFSSVSKLWRSIITSLPPSPSPSPWLFLFGIHNTSSFHNQSFAFDPLSNSWLRLPFPPSLPSLHLLGSDRFLFTTAPRFSFSPFLKPNWRFTSPVPFPRINPLLAVFSSNLILVGGVGSIGGLVNIDDRSPVQIYDTTLDSWQLCPPLPQSFPSAAHESLSSALCKRRFYVFDINSSFISSFSLDTHTWSDVQTLRPPGLLFAFLNSCGDDTLVLGGMCNSSDRGFSFNLWRIEEGSMEFSEIAIMPEALLFGLVGGDNEDEDDGNRFRSLKCVGAGCLVYVFNEDGHKKYPACVCEIGLENGGKCRWRSVPPLPSPVNKFHKLVSFCSTVSITDVFHSDATHIGA</sequence>
<accession>A0A6J0NSP1</accession>
<keyword evidence="1" id="KW-1185">Reference proteome</keyword>
<evidence type="ECO:0000313" key="1">
    <source>
        <dbReference type="Proteomes" id="UP000504610"/>
    </source>
</evidence>
<evidence type="ECO:0000313" key="2">
    <source>
        <dbReference type="RefSeq" id="XP_018486728.1"/>
    </source>
</evidence>
<dbReference type="AlphaFoldDB" id="A0A6J0NSP1"/>
<dbReference type="PROSITE" id="PS50181">
    <property type="entry name" value="FBOX"/>
    <property type="match status" value="1"/>
</dbReference>
<dbReference type="SMART" id="SM00256">
    <property type="entry name" value="FBOX"/>
    <property type="match status" value="1"/>
</dbReference>
<dbReference type="PANTHER" id="PTHR47712:SF3">
    <property type="entry name" value="F-BOX DOMAIN-CONTAINING PROTEIN"/>
    <property type="match status" value="1"/>
</dbReference>
<dbReference type="RefSeq" id="XP_018486728.1">
    <property type="nucleotide sequence ID" value="XM_018631226.2"/>
</dbReference>
<organism evidence="1 2">
    <name type="scientific">Raphanus sativus</name>
    <name type="common">Radish</name>
    <name type="synonym">Raphanus raphanistrum var. sativus</name>
    <dbReference type="NCBI Taxonomy" id="3726"/>
    <lineage>
        <taxon>Eukaryota</taxon>
        <taxon>Viridiplantae</taxon>
        <taxon>Streptophyta</taxon>
        <taxon>Embryophyta</taxon>
        <taxon>Tracheophyta</taxon>
        <taxon>Spermatophyta</taxon>
        <taxon>Magnoliopsida</taxon>
        <taxon>eudicotyledons</taxon>
        <taxon>Gunneridae</taxon>
        <taxon>Pentapetalae</taxon>
        <taxon>rosids</taxon>
        <taxon>malvids</taxon>
        <taxon>Brassicales</taxon>
        <taxon>Brassicaceae</taxon>
        <taxon>Brassiceae</taxon>
        <taxon>Raphanus</taxon>
    </lineage>
</organism>
<dbReference type="Gene3D" id="1.20.1280.50">
    <property type="match status" value="1"/>
</dbReference>
<protein>
    <submittedName>
        <fullName evidence="2">F-box/kelch-repeat protein At3g24760</fullName>
    </submittedName>
</protein>
<dbReference type="Proteomes" id="UP000504610">
    <property type="component" value="Chromosome 5"/>
</dbReference>
<dbReference type="PANTHER" id="PTHR47712">
    <property type="entry name" value="OS09G0555300 PROTEIN"/>
    <property type="match status" value="1"/>
</dbReference>
<dbReference type="InterPro" id="IPR001810">
    <property type="entry name" value="F-box_dom"/>
</dbReference>
<dbReference type="OrthoDB" id="1882349at2759"/>
<dbReference type="SUPFAM" id="SSF117281">
    <property type="entry name" value="Kelch motif"/>
    <property type="match status" value="1"/>
</dbReference>
<dbReference type="GeneID" id="108857268"/>
<dbReference type="SUPFAM" id="SSF81383">
    <property type="entry name" value="F-box domain"/>
    <property type="match status" value="1"/>
</dbReference>
<reference evidence="2" key="2">
    <citation type="submission" date="2025-08" db="UniProtKB">
        <authorList>
            <consortium name="RefSeq"/>
        </authorList>
    </citation>
    <scope>IDENTIFICATION</scope>
    <source>
        <tissue evidence="2">Leaf</tissue>
    </source>
</reference>
<proteinExistence type="predicted"/>
<dbReference type="InterPro" id="IPR036047">
    <property type="entry name" value="F-box-like_dom_sf"/>
</dbReference>
<dbReference type="Gene3D" id="2.120.10.80">
    <property type="entry name" value="Kelch-type beta propeller"/>
    <property type="match status" value="1"/>
</dbReference>
<name>A0A6J0NSP1_RAPSA</name>
<dbReference type="KEGG" id="rsz:108857268"/>
<gene>
    <name evidence="2" type="primary">LOC108857268</name>
</gene>